<feature type="non-terminal residue" evidence="1">
    <location>
        <position position="258"/>
    </location>
</feature>
<organism evidence="1 2">
    <name type="scientific">Racocetra persica</name>
    <dbReference type="NCBI Taxonomy" id="160502"/>
    <lineage>
        <taxon>Eukaryota</taxon>
        <taxon>Fungi</taxon>
        <taxon>Fungi incertae sedis</taxon>
        <taxon>Mucoromycota</taxon>
        <taxon>Glomeromycotina</taxon>
        <taxon>Glomeromycetes</taxon>
        <taxon>Diversisporales</taxon>
        <taxon>Gigasporaceae</taxon>
        <taxon>Racocetra</taxon>
    </lineage>
</organism>
<protein>
    <submittedName>
        <fullName evidence="1">17672_t:CDS:1</fullName>
    </submittedName>
</protein>
<feature type="non-terminal residue" evidence="1">
    <location>
        <position position="1"/>
    </location>
</feature>
<reference evidence="1" key="1">
    <citation type="submission" date="2021-06" db="EMBL/GenBank/DDBJ databases">
        <authorList>
            <person name="Kallberg Y."/>
            <person name="Tangrot J."/>
            <person name="Rosling A."/>
        </authorList>
    </citation>
    <scope>NUCLEOTIDE SEQUENCE</scope>
    <source>
        <strain evidence="1">MA461A</strain>
    </source>
</reference>
<keyword evidence="2" id="KW-1185">Reference proteome</keyword>
<evidence type="ECO:0000313" key="1">
    <source>
        <dbReference type="EMBL" id="CAG8794655.1"/>
    </source>
</evidence>
<evidence type="ECO:0000313" key="2">
    <source>
        <dbReference type="Proteomes" id="UP000789920"/>
    </source>
</evidence>
<accession>A0ACA9RHL5</accession>
<proteinExistence type="predicted"/>
<gene>
    <name evidence="1" type="ORF">RPERSI_LOCUS19804</name>
</gene>
<dbReference type="EMBL" id="CAJVQC010054831">
    <property type="protein sequence ID" value="CAG8794655.1"/>
    <property type="molecule type" value="Genomic_DNA"/>
</dbReference>
<comment type="caution">
    <text evidence="1">The sequence shown here is derived from an EMBL/GenBank/DDBJ whole genome shotgun (WGS) entry which is preliminary data.</text>
</comment>
<sequence length="258" mass="30573">KDNETEYLYDYITLDNLEDYEKYLQDNDNDLTNSNNNTEQNTQKYKLFESQLQSFEEFNRKYSLYFPNFTSTLLFLWITEHMIFTAAYEDLRNRLPLLKVWSHTVPISRQHTLSNSASTKPTYSIIPVDYIEYILNNPTIVPNLYFGPGIVCDEKPGNFLHYHQDKAIKFTYIYNVVEVNKRQLLRADPLVPYCGLLGHLCSMNRKACGMNMKELWLVKGQECLIISKNIIQINVWLKDLDRPVEYEYFVTEILYSFN</sequence>
<dbReference type="Proteomes" id="UP000789920">
    <property type="component" value="Unassembled WGS sequence"/>
</dbReference>
<name>A0ACA9RHL5_9GLOM</name>